<evidence type="ECO:0000313" key="10">
    <source>
        <dbReference type="Proteomes" id="UP000010467"/>
    </source>
</evidence>
<dbReference type="PIRSF" id="PIRSF030959">
    <property type="entry name" value="UCP030959"/>
    <property type="match status" value="1"/>
</dbReference>
<sequence>MAFLTGFLYQYPVLYYLHFALQIAFIIHALTHRRQIFWVFLIFFIPVIGVLAYFFLEILPGLRVRRVNFEPVIEGLRSQESRIKTRREALAELDTLQNRVALAGELARAQRYGEAEEILAPARVGIYKDDPSLLYQLADLAYRQEKYQEARSLLEQIDSMRSQALQSKAKVLLADTLVRLGDHERAERYYQEAMNTATSEEPRVKYAQFLLQRDRREEAQVLLAQVEKTQRRANNLYRTQEREWFRLAEQLRQNLK</sequence>
<evidence type="ECO:0000256" key="3">
    <source>
        <dbReference type="ARBA" id="ARBA00022692"/>
    </source>
</evidence>
<evidence type="ECO:0000256" key="6">
    <source>
        <dbReference type="SAM" id="Phobius"/>
    </source>
</evidence>
<evidence type="ECO:0000256" key="1">
    <source>
        <dbReference type="ARBA" id="ARBA00004651"/>
    </source>
</evidence>
<evidence type="ECO:0000259" key="8">
    <source>
        <dbReference type="Pfam" id="PF21545"/>
    </source>
</evidence>
<dbReference type="eggNOG" id="COG4700">
    <property type="taxonomic scope" value="Bacteria"/>
</dbReference>
<dbReference type="Gene3D" id="1.25.40.10">
    <property type="entry name" value="Tetratricopeptide repeat domain"/>
    <property type="match status" value="1"/>
</dbReference>
<feature type="domain" description="ESX-1 secretion system protein EccA1-like N-terminal" evidence="8">
    <location>
        <begin position="95"/>
        <end position="231"/>
    </location>
</feature>
<keyword evidence="10" id="KW-1185">Reference proteome</keyword>
<reference evidence="10" key="1">
    <citation type="submission" date="2012-03" db="EMBL/GenBank/DDBJ databases">
        <title>Complete sequence of chromosome of Deinococcus peraridilitoris DSM 19664.</title>
        <authorList>
            <person name="Lucas S."/>
            <person name="Copeland A."/>
            <person name="Lapidus A."/>
            <person name="Glavina del Rio T."/>
            <person name="Dalin E."/>
            <person name="Tice H."/>
            <person name="Bruce D."/>
            <person name="Goodwin L."/>
            <person name="Pitluck S."/>
            <person name="Peters L."/>
            <person name="Mikhailova N."/>
            <person name="Lu M."/>
            <person name="Kyrpides N."/>
            <person name="Mavromatis K."/>
            <person name="Ivanova N."/>
            <person name="Brettin T."/>
            <person name="Detter J.C."/>
            <person name="Han C."/>
            <person name="Larimer F."/>
            <person name="Land M."/>
            <person name="Hauser L."/>
            <person name="Markowitz V."/>
            <person name="Cheng J.-F."/>
            <person name="Hugenholtz P."/>
            <person name="Woyke T."/>
            <person name="Wu D."/>
            <person name="Pukall R."/>
            <person name="Steenblock K."/>
            <person name="Brambilla E."/>
            <person name="Klenk H.-P."/>
            <person name="Eisen J.A."/>
        </authorList>
    </citation>
    <scope>NUCLEOTIDE SEQUENCE [LARGE SCALE GENOMIC DNA]</scope>
    <source>
        <strain evidence="10">DSM 19664 / LMG 22246 / CIP 109416 / KR-200</strain>
    </source>
</reference>
<evidence type="ECO:0000256" key="2">
    <source>
        <dbReference type="ARBA" id="ARBA00022475"/>
    </source>
</evidence>
<feature type="transmembrane region" description="Helical" evidence="6">
    <location>
        <begin position="12"/>
        <end position="30"/>
    </location>
</feature>
<evidence type="ECO:0000259" key="7">
    <source>
        <dbReference type="Pfam" id="PF13396"/>
    </source>
</evidence>
<dbReference type="EMBL" id="CP003382">
    <property type="protein sequence ID" value="AFZ66547.1"/>
    <property type="molecule type" value="Genomic_DNA"/>
</dbReference>
<name>L0A045_DEIPD</name>
<gene>
    <name evidence="9" type="ordered locus">Deipe_0983</name>
</gene>
<dbReference type="InterPro" id="IPR014562">
    <property type="entry name" value="UCP030959_TPR_rpt-cont"/>
</dbReference>
<dbReference type="GO" id="GO:0005886">
    <property type="term" value="C:plasma membrane"/>
    <property type="evidence" value="ECO:0007669"/>
    <property type="project" value="UniProtKB-SubCell"/>
</dbReference>
<dbReference type="RefSeq" id="WP_015234857.1">
    <property type="nucleotide sequence ID" value="NC_019793.1"/>
</dbReference>
<keyword evidence="2" id="KW-1003">Cell membrane</keyword>
<keyword evidence="3 6" id="KW-0812">Transmembrane</keyword>
<keyword evidence="4 6" id="KW-1133">Transmembrane helix</keyword>
<evidence type="ECO:0000313" key="9">
    <source>
        <dbReference type="EMBL" id="AFZ66547.1"/>
    </source>
</evidence>
<dbReference type="KEGG" id="dpd:Deipe_0983"/>
<evidence type="ECO:0000256" key="5">
    <source>
        <dbReference type="ARBA" id="ARBA00023136"/>
    </source>
</evidence>
<dbReference type="HOGENOM" id="CLU_088596_0_0_0"/>
<feature type="transmembrane region" description="Helical" evidence="6">
    <location>
        <begin position="36"/>
        <end position="56"/>
    </location>
</feature>
<organism evidence="9 10">
    <name type="scientific">Deinococcus peraridilitoris (strain DSM 19664 / LMG 22246 / CIP 109416 / KR-200)</name>
    <dbReference type="NCBI Taxonomy" id="937777"/>
    <lineage>
        <taxon>Bacteria</taxon>
        <taxon>Thermotogati</taxon>
        <taxon>Deinococcota</taxon>
        <taxon>Deinococci</taxon>
        <taxon>Deinococcales</taxon>
        <taxon>Deinococcaceae</taxon>
        <taxon>Deinococcus</taxon>
    </lineage>
</organism>
<comment type="subcellular location">
    <subcellularLocation>
        <location evidence="1">Cell membrane</location>
        <topology evidence="1">Multi-pass membrane protein</topology>
    </subcellularLocation>
</comment>
<dbReference type="InterPro" id="IPR027379">
    <property type="entry name" value="CLS_N"/>
</dbReference>
<proteinExistence type="predicted"/>
<dbReference type="Pfam" id="PF21545">
    <property type="entry name" value="T7SS_EccA1_N"/>
    <property type="match status" value="1"/>
</dbReference>
<evidence type="ECO:0000256" key="4">
    <source>
        <dbReference type="ARBA" id="ARBA00022989"/>
    </source>
</evidence>
<keyword evidence="5 6" id="KW-0472">Membrane</keyword>
<dbReference type="InterPro" id="IPR049078">
    <property type="entry name" value="T7SS_EccA1-like_N"/>
</dbReference>
<dbReference type="OrthoDB" id="61858at2"/>
<feature type="domain" description="Cardiolipin synthase N-terminal" evidence="7">
    <location>
        <begin position="25"/>
        <end position="56"/>
    </location>
</feature>
<dbReference type="Proteomes" id="UP000010467">
    <property type="component" value="Chromosome"/>
</dbReference>
<dbReference type="AlphaFoldDB" id="L0A045"/>
<dbReference type="PATRIC" id="fig|937777.3.peg.986"/>
<protein>
    <submittedName>
        <fullName evidence="9">Uncharacterized protein</fullName>
    </submittedName>
</protein>
<dbReference type="Pfam" id="PF13396">
    <property type="entry name" value="PLDc_N"/>
    <property type="match status" value="1"/>
</dbReference>
<dbReference type="InterPro" id="IPR011990">
    <property type="entry name" value="TPR-like_helical_dom_sf"/>
</dbReference>
<dbReference type="SUPFAM" id="SSF48452">
    <property type="entry name" value="TPR-like"/>
    <property type="match status" value="1"/>
</dbReference>
<accession>L0A045</accession>